<protein>
    <recommendedName>
        <fullName evidence="3">Glycosyltransferase family 52</fullName>
    </recommendedName>
</protein>
<dbReference type="EMBL" id="FUXK01000006">
    <property type="protein sequence ID" value="SJZ66379.1"/>
    <property type="molecule type" value="Genomic_DNA"/>
</dbReference>
<sequence>MTQPFRQSTPSIFVVTSPFQALCAFNAIKAFEITDYRFYLALIEDIRNEQLFTLFQQQGIAYEVVNIENLTRSDRLQFLLPHFSRYKRLFIGDARNISQYFIGLSKVSNGGCMVYLDDGNDNIFLLKGYQPKVGKRVQLFQSLFAWACKLRGINNHNNIYTVYGDIPNPAFHIRQNDFQQVAHQQNHGDLRNVFFIGTNYDRFCEPGNLPLDGVMHNLETTFKALQEQYGDRHTVYYIPHGRDTHDLPKTLCKKYNVQYVRPKVTVELFLANLGYQPFYVLGYTSTALYNIKLLFPQTRIENVVFNVEASNDFIKQIEVVTDYYEHHGIKTIYAEEK</sequence>
<dbReference type="eggNOG" id="ENOG50317KP">
    <property type="taxonomic scope" value="Bacteria"/>
</dbReference>
<dbReference type="Proteomes" id="UP000190065">
    <property type="component" value="Unassembled WGS sequence"/>
</dbReference>
<evidence type="ECO:0008006" key="3">
    <source>
        <dbReference type="Google" id="ProtNLM"/>
    </source>
</evidence>
<dbReference type="AlphaFoldDB" id="A0A1T4MH83"/>
<dbReference type="STRING" id="28136.SAMN02745202_00752"/>
<accession>A0A1T4MH83</accession>
<organism evidence="1 2">
    <name type="scientific">Segatella oulorum</name>
    <dbReference type="NCBI Taxonomy" id="28136"/>
    <lineage>
        <taxon>Bacteria</taxon>
        <taxon>Pseudomonadati</taxon>
        <taxon>Bacteroidota</taxon>
        <taxon>Bacteroidia</taxon>
        <taxon>Bacteroidales</taxon>
        <taxon>Prevotellaceae</taxon>
        <taxon>Segatella</taxon>
    </lineage>
</organism>
<proteinExistence type="predicted"/>
<evidence type="ECO:0000313" key="1">
    <source>
        <dbReference type="EMBL" id="SJZ66379.1"/>
    </source>
</evidence>
<dbReference type="RefSeq" id="WP_025069976.1">
    <property type="nucleotide sequence ID" value="NZ_FUXK01000006.1"/>
</dbReference>
<reference evidence="1 2" key="1">
    <citation type="submission" date="2017-02" db="EMBL/GenBank/DDBJ databases">
        <authorList>
            <person name="Peterson S.W."/>
        </authorList>
    </citation>
    <scope>NUCLEOTIDE SEQUENCE [LARGE SCALE GENOMIC DNA]</scope>
    <source>
        <strain evidence="1 2">ATCC 43324</strain>
    </source>
</reference>
<name>A0A1T4MH83_9BACT</name>
<gene>
    <name evidence="1" type="ORF">SAMN02745202_00752</name>
</gene>
<evidence type="ECO:0000313" key="2">
    <source>
        <dbReference type="Proteomes" id="UP000190065"/>
    </source>
</evidence>